<dbReference type="AlphaFoldDB" id="K8EAT9"/>
<gene>
    <name evidence="8" type="ORF">Bathy02g01800</name>
</gene>
<feature type="region of interest" description="Disordered" evidence="6">
    <location>
        <begin position="560"/>
        <end position="596"/>
    </location>
</feature>
<evidence type="ECO:0000256" key="1">
    <source>
        <dbReference type="ARBA" id="ARBA00004141"/>
    </source>
</evidence>
<dbReference type="PANTHER" id="PTHR11706:SF54">
    <property type="entry name" value="METAL TRANSPORTER NRAMP1"/>
    <property type="match status" value="1"/>
</dbReference>
<feature type="transmembrane region" description="Helical" evidence="7">
    <location>
        <begin position="376"/>
        <end position="396"/>
    </location>
</feature>
<dbReference type="NCBIfam" id="TIGR01197">
    <property type="entry name" value="nramp"/>
    <property type="match status" value="1"/>
</dbReference>
<comment type="similarity">
    <text evidence="2">Belongs to the NRAMP (TC 2.A.55) family.</text>
</comment>
<feature type="transmembrane region" description="Helical" evidence="7">
    <location>
        <begin position="270"/>
        <end position="292"/>
    </location>
</feature>
<feature type="compositionally biased region" description="Low complexity" evidence="6">
    <location>
        <begin position="562"/>
        <end position="573"/>
    </location>
</feature>
<proteinExistence type="inferred from homology"/>
<feature type="transmembrane region" description="Helical" evidence="7">
    <location>
        <begin position="231"/>
        <end position="250"/>
    </location>
</feature>
<feature type="transmembrane region" description="Helical" evidence="7">
    <location>
        <begin position="313"/>
        <end position="339"/>
    </location>
</feature>
<comment type="subcellular location">
    <subcellularLocation>
        <location evidence="1">Membrane</location>
        <topology evidence="1">Multi-pass membrane protein</topology>
    </subcellularLocation>
</comment>
<dbReference type="GO" id="GO:0034755">
    <property type="term" value="P:iron ion transmembrane transport"/>
    <property type="evidence" value="ECO:0007669"/>
    <property type="project" value="TreeGrafter"/>
</dbReference>
<dbReference type="PANTHER" id="PTHR11706">
    <property type="entry name" value="SOLUTE CARRIER PROTEIN FAMILY 11 MEMBER"/>
    <property type="match status" value="1"/>
</dbReference>
<dbReference type="GO" id="GO:0005384">
    <property type="term" value="F:manganese ion transmembrane transporter activity"/>
    <property type="evidence" value="ECO:0007669"/>
    <property type="project" value="TreeGrafter"/>
</dbReference>
<dbReference type="PRINTS" id="PR00447">
    <property type="entry name" value="NATRESASSCMP"/>
</dbReference>
<keyword evidence="3 7" id="KW-0812">Transmembrane</keyword>
<feature type="transmembrane region" description="Helical" evidence="7">
    <location>
        <begin position="172"/>
        <end position="194"/>
    </location>
</feature>
<dbReference type="RefSeq" id="XP_007514651.1">
    <property type="nucleotide sequence ID" value="XM_007514589.1"/>
</dbReference>
<evidence type="ECO:0000256" key="3">
    <source>
        <dbReference type="ARBA" id="ARBA00022692"/>
    </source>
</evidence>
<feature type="compositionally biased region" description="Basic and acidic residues" evidence="6">
    <location>
        <begin position="1"/>
        <end position="17"/>
    </location>
</feature>
<dbReference type="STRING" id="41875.K8EAT9"/>
<dbReference type="InterPro" id="IPR001046">
    <property type="entry name" value="NRAMP_fam"/>
</dbReference>
<accession>K8EAT9</accession>
<feature type="transmembrane region" description="Helical" evidence="7">
    <location>
        <begin position="200"/>
        <end position="219"/>
    </location>
</feature>
<dbReference type="NCBIfam" id="NF037982">
    <property type="entry name" value="Nramp_1"/>
    <property type="match status" value="1"/>
</dbReference>
<feature type="transmembrane region" description="Helical" evidence="7">
    <location>
        <begin position="440"/>
        <end position="464"/>
    </location>
</feature>
<evidence type="ECO:0000313" key="9">
    <source>
        <dbReference type="Proteomes" id="UP000198341"/>
    </source>
</evidence>
<keyword evidence="4 7" id="KW-1133">Transmembrane helix</keyword>
<feature type="transmembrane region" description="Helical" evidence="7">
    <location>
        <begin position="416"/>
        <end position="434"/>
    </location>
</feature>
<dbReference type="GO" id="GO:0015086">
    <property type="term" value="F:cadmium ion transmembrane transporter activity"/>
    <property type="evidence" value="ECO:0007669"/>
    <property type="project" value="TreeGrafter"/>
</dbReference>
<evidence type="ECO:0000313" key="8">
    <source>
        <dbReference type="EMBL" id="CCO14891.1"/>
    </source>
</evidence>
<dbReference type="KEGG" id="bpg:Bathy02g01800"/>
<evidence type="ECO:0000256" key="6">
    <source>
        <dbReference type="SAM" id="MobiDB-lite"/>
    </source>
</evidence>
<feature type="transmembrane region" description="Helical" evidence="7">
    <location>
        <begin position="516"/>
        <end position="537"/>
    </location>
</feature>
<dbReference type="OrthoDB" id="409173at2759"/>
<dbReference type="Pfam" id="PF01566">
    <property type="entry name" value="Nramp"/>
    <property type="match status" value="1"/>
</dbReference>
<organism evidence="8 9">
    <name type="scientific">Bathycoccus prasinos</name>
    <dbReference type="NCBI Taxonomy" id="41875"/>
    <lineage>
        <taxon>Eukaryota</taxon>
        <taxon>Viridiplantae</taxon>
        <taxon>Chlorophyta</taxon>
        <taxon>Mamiellophyceae</taxon>
        <taxon>Mamiellales</taxon>
        <taxon>Bathycoccaceae</taxon>
        <taxon>Bathycoccus</taxon>
    </lineage>
</organism>
<dbReference type="eggNOG" id="KOG1291">
    <property type="taxonomic scope" value="Eukaryota"/>
</dbReference>
<feature type="compositionally biased region" description="Acidic residues" evidence="6">
    <location>
        <begin position="574"/>
        <end position="585"/>
    </location>
</feature>
<protein>
    <submittedName>
        <fullName evidence="8">Manganese transport protein MntH</fullName>
    </submittedName>
</protein>
<evidence type="ECO:0000256" key="2">
    <source>
        <dbReference type="ARBA" id="ARBA00009965"/>
    </source>
</evidence>
<evidence type="ECO:0000256" key="7">
    <source>
        <dbReference type="SAM" id="Phobius"/>
    </source>
</evidence>
<name>K8EAT9_9CHLO</name>
<dbReference type="GO" id="GO:0005886">
    <property type="term" value="C:plasma membrane"/>
    <property type="evidence" value="ECO:0007669"/>
    <property type="project" value="TreeGrafter"/>
</dbReference>
<keyword evidence="5 7" id="KW-0472">Membrane</keyword>
<evidence type="ECO:0000256" key="5">
    <source>
        <dbReference type="ARBA" id="ARBA00023136"/>
    </source>
</evidence>
<feature type="transmembrane region" description="Helical" evidence="7">
    <location>
        <begin position="485"/>
        <end position="504"/>
    </location>
</feature>
<dbReference type="Proteomes" id="UP000198341">
    <property type="component" value="Chromosome 2"/>
</dbReference>
<evidence type="ECO:0000256" key="4">
    <source>
        <dbReference type="ARBA" id="ARBA00022989"/>
    </source>
</evidence>
<dbReference type="EMBL" id="FO082277">
    <property type="protein sequence ID" value="CCO14891.1"/>
    <property type="molecule type" value="Genomic_DNA"/>
</dbReference>
<keyword evidence="9" id="KW-1185">Reference proteome</keyword>
<feature type="transmembrane region" description="Helical" evidence="7">
    <location>
        <begin position="129"/>
        <end position="151"/>
    </location>
</feature>
<feature type="region of interest" description="Disordered" evidence="6">
    <location>
        <begin position="1"/>
        <end position="50"/>
    </location>
</feature>
<reference evidence="8 9" key="1">
    <citation type="submission" date="2011-10" db="EMBL/GenBank/DDBJ databases">
        <authorList>
            <person name="Genoscope - CEA"/>
        </authorList>
    </citation>
    <scope>NUCLEOTIDE SEQUENCE [LARGE SCALE GENOMIC DNA]</scope>
    <source>
        <strain evidence="8 9">RCC 1105</strain>
    </source>
</reference>
<sequence length="596" mass="65103">MMLGGDEREGSLPRFERTSSGGGYELYSSNNDDDNTNTNNNTNGGGRMPFRDVGSNVFDQDYSDDEDVDKLNANADVQVDLGDVNDDAFDWKTFWKFVGPGFLMCIAYVDPGNFESDLQAGLQFNYKLLWVLVWATIAGLHIQSLCVRLALSTGWHLARCYREEYDKKVVRALWVVSELGIIASDVPEVIGTALALKLIFGFPTVVGVFLTSLSTFVFLGLQHFGVRKLEAFMGSLVAIMSLCYLGELVYCDDVHVGEVIAGASIPRIPSTTALFIAVSLLGAVVMPHNLFLHSALVLTRGYQLGEKSLKKAFKYNVVESGMALTVTLFINFAVVIVAATEMQKITDPAERAEMIDKPLQNAPKMLNKLLGSAAKGLFAVALLASGQSSTITGTYAGQYVMDGFLKLRVHPGLRAFLTRACAIVPSLTVVLIAGDEDAETLIVVSSAILSIQLPFALIPLVKFCSSSRIVGEAFVLKGRALKATNVLSGVIVCANVSLLLMTLFTSRYVNASFGGIVLGMTAVLFIVGYCYCIYWLLDQPVRQNLKSRIDQRLGLESSNFYNDNDNNNNMNNNIEEEEEDDDEGDQVAMLRTQPSS</sequence>
<dbReference type="GeneID" id="19017294"/>